<comment type="caution">
    <text evidence="2">The sequence shown here is derived from an EMBL/GenBank/DDBJ whole genome shotgun (WGS) entry which is preliminary data.</text>
</comment>
<gene>
    <name evidence="2" type="ORF">MM817_01781</name>
</gene>
<sequence>MGKVSTIIVSAMLSGGCLFSVPLATPVVTATAGMIHAPRIALKPNSSTSTSSYGWSSSNWSGYALSGTAGEYNSITGTWVVPTVQPSRGSTYSSSWIGIDGFNNSDLIQTGTEQDYYSGSAHYDSWWEILPASETVITTMTVKPGDQMSASIKNDDNGDWTITINDLTENESFTTTQAYSGPAESAEWIQEAPTIGGHVATLANYGETTFNPGTVNGGNPGFVVSDGGVMVQNRKQVSTPSVPDSDTDGFNVAYGSTAPAAPTS</sequence>
<dbReference type="InterPro" id="IPR000250">
    <property type="entry name" value="Peptidase_G1"/>
</dbReference>
<dbReference type="InterPro" id="IPR038656">
    <property type="entry name" value="Peptidase_G1_sf"/>
</dbReference>
<dbReference type="Gene3D" id="2.60.120.700">
    <property type="entry name" value="Peptidase G1"/>
    <property type="match status" value="1"/>
</dbReference>
<name>A0A9X1V8Y9_9BACL</name>
<dbReference type="EMBL" id="JALBUF010000005">
    <property type="protein sequence ID" value="MCI0183498.1"/>
    <property type="molecule type" value="Genomic_DNA"/>
</dbReference>
<dbReference type="GO" id="GO:0006508">
    <property type="term" value="P:proteolysis"/>
    <property type="evidence" value="ECO:0007669"/>
    <property type="project" value="InterPro"/>
</dbReference>
<organism evidence="2 3">
    <name type="scientific">Sulfoacidibacillus ferrooxidans</name>
    <dbReference type="NCBI Taxonomy" id="2005001"/>
    <lineage>
        <taxon>Bacteria</taxon>
        <taxon>Bacillati</taxon>
        <taxon>Bacillota</taxon>
        <taxon>Bacilli</taxon>
        <taxon>Bacillales</taxon>
        <taxon>Alicyclobacillaceae</taxon>
        <taxon>Sulfoacidibacillus</taxon>
    </lineage>
</organism>
<feature type="chain" id="PRO_5040883426" description="Peptidase A4 family protein" evidence="1">
    <location>
        <begin position="25"/>
        <end position="264"/>
    </location>
</feature>
<dbReference type="Pfam" id="PF01828">
    <property type="entry name" value="Peptidase_A4"/>
    <property type="match status" value="1"/>
</dbReference>
<dbReference type="RefSeq" id="WP_241713896.1">
    <property type="nucleotide sequence ID" value="NZ_JALBUF010000005.1"/>
</dbReference>
<dbReference type="Proteomes" id="UP001139263">
    <property type="component" value="Unassembled WGS sequence"/>
</dbReference>
<keyword evidence="1" id="KW-0732">Signal</keyword>
<dbReference type="PROSITE" id="PS51257">
    <property type="entry name" value="PROKAR_LIPOPROTEIN"/>
    <property type="match status" value="1"/>
</dbReference>
<dbReference type="InterPro" id="IPR013320">
    <property type="entry name" value="ConA-like_dom_sf"/>
</dbReference>
<reference evidence="2" key="1">
    <citation type="submission" date="2022-03" db="EMBL/GenBank/DDBJ databases">
        <title>Draft Genome Sequence of Firmicute Strain S0AB, a Heterotrophic Iron/Sulfur-Oxidizing Extreme Acidophile.</title>
        <authorList>
            <person name="Vergara E."/>
            <person name="Pakostova E."/>
            <person name="Johnson D.B."/>
            <person name="Holmes D.S."/>
        </authorList>
    </citation>
    <scope>NUCLEOTIDE SEQUENCE</scope>
    <source>
        <strain evidence="2">S0AB</strain>
    </source>
</reference>
<dbReference type="GO" id="GO:0070007">
    <property type="term" value="F:glutamic-type endopeptidase activity"/>
    <property type="evidence" value="ECO:0007669"/>
    <property type="project" value="InterPro"/>
</dbReference>
<dbReference type="CDD" id="cd13426">
    <property type="entry name" value="Peptidase_G1"/>
    <property type="match status" value="1"/>
</dbReference>
<keyword evidence="3" id="KW-1185">Reference proteome</keyword>
<accession>A0A9X1V8Y9</accession>
<evidence type="ECO:0000313" key="3">
    <source>
        <dbReference type="Proteomes" id="UP001139263"/>
    </source>
</evidence>
<dbReference type="AlphaFoldDB" id="A0A9X1V8Y9"/>
<protein>
    <recommendedName>
        <fullName evidence="4">Peptidase A4 family protein</fullName>
    </recommendedName>
</protein>
<proteinExistence type="predicted"/>
<evidence type="ECO:0000313" key="2">
    <source>
        <dbReference type="EMBL" id="MCI0183498.1"/>
    </source>
</evidence>
<evidence type="ECO:0000256" key="1">
    <source>
        <dbReference type="SAM" id="SignalP"/>
    </source>
</evidence>
<dbReference type="SUPFAM" id="SSF49899">
    <property type="entry name" value="Concanavalin A-like lectins/glucanases"/>
    <property type="match status" value="1"/>
</dbReference>
<feature type="signal peptide" evidence="1">
    <location>
        <begin position="1"/>
        <end position="24"/>
    </location>
</feature>
<dbReference type="PANTHER" id="PTHR37536">
    <property type="entry name" value="PUTATIVE (AFU_ORTHOLOGUE AFUA_3G02970)-RELATED"/>
    <property type="match status" value="1"/>
</dbReference>
<dbReference type="PANTHER" id="PTHR37536:SF1">
    <property type="entry name" value="ASPERGILLOPEPSIN, PUTAITVE (AFU_ORTHOLOGUE AFUA_7G01200)"/>
    <property type="match status" value="1"/>
</dbReference>
<evidence type="ECO:0008006" key="4">
    <source>
        <dbReference type="Google" id="ProtNLM"/>
    </source>
</evidence>